<evidence type="ECO:0000256" key="3">
    <source>
        <dbReference type="ARBA" id="ARBA00023212"/>
    </source>
</evidence>
<name>A0AAW0Z369_9TREE</name>
<dbReference type="KEGG" id="kne:92179049"/>
<dbReference type="GO" id="GO:0005856">
    <property type="term" value="C:cytoskeleton"/>
    <property type="evidence" value="ECO:0007669"/>
    <property type="project" value="UniProtKB-SubCell"/>
</dbReference>
<evidence type="ECO:0000313" key="7">
    <source>
        <dbReference type="Proteomes" id="UP001388673"/>
    </source>
</evidence>
<dbReference type="GO" id="GO:0008017">
    <property type="term" value="F:microtubule binding"/>
    <property type="evidence" value="ECO:0007669"/>
    <property type="project" value="InterPro"/>
</dbReference>
<feature type="region of interest" description="Disordered" evidence="4">
    <location>
        <begin position="1357"/>
        <end position="1411"/>
    </location>
</feature>
<feature type="compositionally biased region" description="Polar residues" evidence="4">
    <location>
        <begin position="1121"/>
        <end position="1140"/>
    </location>
</feature>
<dbReference type="Gene3D" id="3.30.920.20">
    <property type="entry name" value="Gas2-like domain"/>
    <property type="match status" value="1"/>
</dbReference>
<dbReference type="InterPro" id="IPR003108">
    <property type="entry name" value="GAR_dom"/>
</dbReference>
<evidence type="ECO:0000256" key="1">
    <source>
        <dbReference type="ARBA" id="ARBA00004245"/>
    </source>
</evidence>
<evidence type="ECO:0000259" key="5">
    <source>
        <dbReference type="PROSITE" id="PS51460"/>
    </source>
</evidence>
<dbReference type="Proteomes" id="UP001388673">
    <property type="component" value="Unassembled WGS sequence"/>
</dbReference>
<feature type="region of interest" description="Disordered" evidence="4">
    <location>
        <begin position="1087"/>
        <end position="1210"/>
    </location>
</feature>
<feature type="compositionally biased region" description="Low complexity" evidence="4">
    <location>
        <begin position="1092"/>
        <end position="1114"/>
    </location>
</feature>
<sequence>MRELPQEDARELGAFVEKRRWFESKLKVAVPPLYPFLHPVLTSQSGTDGFLREGVADARWQLPSVDQVQQWQDERNLIEEEVLKFDGGDLERIKTKTRVRSKPLAHKNGAHGLSTLVQSPSTLNENLTVLKTAPSPSNSAFPASPRPTTPRRSLHIPLLHSHIVNLETRYQSLVSTHLARSGVLLDRMMDIAGPLRNLGDTYGPRDATMLDDGAVPEKLLDLQDGIDTDVEDLGKIIHWCKEIEEHYILCDDHYTASNHAQQAADMLLNDLREALERPATSDDHSRLAGLLHTVQALLPSTITSEFPRPSHPAYPDHGSHNDEIVTTLRSAREIASNHVSKARQGVEWYDRLSSARLRLVESNLNLVKQERGLWQRIEMLQIGPHDNPRPDLSNLSSLTGGLDSWLNATQRRTFEANAAIEKCTESCQVTTLAIMQYRTVIKTAPASLRQEMPVHLVTDDLLDQAEQNTGRLLELVRRANADVRAVDLDLLVIPLAQQIVRSGNTIKAESEALLVQIIGAINDASVAQTFVNRSKLDFFEAKICSADQTIKEALTRPLARLEKLVKTSDRSILAIRNHTSLVNQLHHDVKQNLILYQRVTQQADVVRSIQNETTRLLQKIVIIQEQLDSLVQDGRLLGAEAHELIIAQLDSIDKEIVDWQAGLAARVPFIATNGSGSIPLGNDQSSVTSQPYGEHHFAVDLMKMDKTTRDSVNDSSTSVASAIAHCKRSYNQVLCQLWIIDCRNSAEIVDHGLARWESASVQIRDQLEDTSSQPAMVNAIEASFSQLRLVLNEREVDLRQAVGHFRNVVEKRPGTLMQTSNVEVWLTAFDAASGVVTAALAEIEQTKTEARDCLSKARRSLGAAPTWTRSTPHGHDVFGPQSSVHDICKAPSLTNPVVDDALARIRAMRRSLDDLCVSQIVNPTVSELAITHGLRRLPTEHVRSDIIAALDDVSLQIENVAEPTTDSAISELNEVKTTVRACHDLFPALDRLVTFAQAVATCDTKLSRLLEFTDNVEEGQDVPLASLREEASVSVTKLVDLFPSVESDSRAKHEMHRVKDAWDELIILAEEGIRSARRGVDYDGISEHAGVTRPESSRSAAASRLPRLTSSSSRPIHRAASNPTTIQGHSTYFSPAQTPKSRMRAVSETPTRIQVNDERNLGIRNSRNDLNSIPASPQTDGTRLRPSSIPRPVKGLTPATERVPSSPSMSLPIARAVPRSRKNSRLLGLPPQAETEYVADPRSGLDIAVGNIVNKLGVNVPMRPVGLNTSDKWKDQSGKYWIGAEGRAKLCFCRILRSRTVMVRVGGGWVELSKFLLDHFAEAIGSWQTPFDQLSNDLVPVTSASLTSQNHQSVPASLAASSLPSTDETPVYSEIPFPHTPGNQHLSPDKVASPHTPSSHGKTQTALLDSGGANGSPLIAFQFIKRASESPTMREKEKEKFIGRRSILGREREGSAGL</sequence>
<keyword evidence="7" id="KW-1185">Reference proteome</keyword>
<keyword evidence="3" id="KW-0206">Cytoskeleton</keyword>
<protein>
    <recommendedName>
        <fullName evidence="5">GAR domain-containing protein</fullName>
    </recommendedName>
</protein>
<evidence type="ECO:0000256" key="4">
    <source>
        <dbReference type="SAM" id="MobiDB-lite"/>
    </source>
</evidence>
<dbReference type="InterPro" id="IPR036534">
    <property type="entry name" value="GAR_dom_sf"/>
</dbReference>
<dbReference type="SMART" id="SM00243">
    <property type="entry name" value="GAS2"/>
    <property type="match status" value="1"/>
</dbReference>
<feature type="region of interest" description="Disordered" evidence="4">
    <location>
        <begin position="1427"/>
        <end position="1458"/>
    </location>
</feature>
<accession>A0AAW0Z369</accession>
<evidence type="ECO:0000313" key="6">
    <source>
        <dbReference type="EMBL" id="KAK8864540.1"/>
    </source>
</evidence>
<reference evidence="6 7" key="1">
    <citation type="journal article" date="2024" name="bioRxiv">
        <title>Comparative genomics of Cryptococcus and Kwoniella reveals pathogenesis evolution and contrasting karyotype dynamics via intercentromeric recombination or chromosome fusion.</title>
        <authorList>
            <person name="Coelho M.A."/>
            <person name="David-Palma M."/>
            <person name="Shea T."/>
            <person name="Bowers K."/>
            <person name="McGinley-Smith S."/>
            <person name="Mohammad A.W."/>
            <person name="Gnirke A."/>
            <person name="Yurkov A.M."/>
            <person name="Nowrousian M."/>
            <person name="Sun S."/>
            <person name="Cuomo C.A."/>
            <person name="Heitman J."/>
        </authorList>
    </citation>
    <scope>NUCLEOTIDE SEQUENCE [LARGE SCALE GENOMIC DNA]</scope>
    <source>
        <strain evidence="6 7">CBS 13917</strain>
    </source>
</reference>
<dbReference type="SUPFAM" id="SSF143575">
    <property type="entry name" value="GAS2 domain-like"/>
    <property type="match status" value="1"/>
</dbReference>
<proteinExistence type="predicted"/>
<feature type="domain" description="GAR" evidence="5">
    <location>
        <begin position="1240"/>
        <end position="1323"/>
    </location>
</feature>
<feature type="compositionally biased region" description="Polar residues" evidence="4">
    <location>
        <begin position="1395"/>
        <end position="1407"/>
    </location>
</feature>
<evidence type="ECO:0000256" key="2">
    <source>
        <dbReference type="ARBA" id="ARBA00022490"/>
    </source>
</evidence>
<comment type="subcellular location">
    <subcellularLocation>
        <location evidence="1">Cytoplasm</location>
        <location evidence="1">Cytoskeleton</location>
    </subcellularLocation>
</comment>
<dbReference type="RefSeq" id="XP_066804836.1">
    <property type="nucleotide sequence ID" value="XM_066944913.1"/>
</dbReference>
<feature type="compositionally biased region" description="Polar residues" evidence="4">
    <location>
        <begin position="1163"/>
        <end position="1181"/>
    </location>
</feature>
<keyword evidence="2" id="KW-0963">Cytoplasm</keyword>
<organism evidence="6 7">
    <name type="scientific">Kwoniella newhampshirensis</name>
    <dbReference type="NCBI Taxonomy" id="1651941"/>
    <lineage>
        <taxon>Eukaryota</taxon>
        <taxon>Fungi</taxon>
        <taxon>Dikarya</taxon>
        <taxon>Basidiomycota</taxon>
        <taxon>Agaricomycotina</taxon>
        <taxon>Tremellomycetes</taxon>
        <taxon>Tremellales</taxon>
        <taxon>Cryptococcaceae</taxon>
        <taxon>Kwoniella</taxon>
    </lineage>
</organism>
<dbReference type="PROSITE" id="PS51460">
    <property type="entry name" value="GAR"/>
    <property type="match status" value="1"/>
</dbReference>
<gene>
    <name evidence="6" type="ORF">IAR55_001790</name>
</gene>
<dbReference type="EMBL" id="JBCAWK010000003">
    <property type="protein sequence ID" value="KAK8864540.1"/>
    <property type="molecule type" value="Genomic_DNA"/>
</dbReference>
<dbReference type="Pfam" id="PF02187">
    <property type="entry name" value="GAS2"/>
    <property type="match status" value="1"/>
</dbReference>
<comment type="caution">
    <text evidence="6">The sequence shown here is derived from an EMBL/GenBank/DDBJ whole genome shotgun (WGS) entry which is preliminary data.</text>
</comment>
<dbReference type="GeneID" id="92179049"/>